<protein>
    <submittedName>
        <fullName evidence="1">16839_t:CDS:1</fullName>
    </submittedName>
</protein>
<evidence type="ECO:0000313" key="2">
    <source>
        <dbReference type="Proteomes" id="UP000789525"/>
    </source>
</evidence>
<sequence>TCRTLYHLSIERSIYWRSAKFVHGLLPRVAPLSTFGGRELRETAIKSTNLEWKWEDPSPRLVRRVPIPILYRKERYFIPPGSRWLFQCGHKSSNDQTRWLSVYDLITETVVGSWCLEVTEGYPIFSGESVEPNLEDIDILPRSSKVGLYTAQFTQTQSGEISVKFEKTDEIIFKQVVRFCTLEEGVIAAGNPFEVLVQRWDIANSRRYLNSGAEWLQAGVQIAKDRLITLEVTGVQDDNRMWRINVFDISSVRNAKADQVIENQPLDSIVSASLPNAPCAPFYAPYWEDRVDQAGIHFGFKIMLRMHTSIGERLWHCDFRLDSQLVGDEMQEVLTVEEPNIIGEEADQRPTQFTNGYVLGPKASRI</sequence>
<comment type="caution">
    <text evidence="1">The sequence shown here is derived from an EMBL/GenBank/DDBJ whole genome shotgun (WGS) entry which is preliminary data.</text>
</comment>
<organism evidence="1 2">
    <name type="scientific">Acaulospora colombiana</name>
    <dbReference type="NCBI Taxonomy" id="27376"/>
    <lineage>
        <taxon>Eukaryota</taxon>
        <taxon>Fungi</taxon>
        <taxon>Fungi incertae sedis</taxon>
        <taxon>Mucoromycota</taxon>
        <taxon>Glomeromycotina</taxon>
        <taxon>Glomeromycetes</taxon>
        <taxon>Diversisporales</taxon>
        <taxon>Acaulosporaceae</taxon>
        <taxon>Acaulospora</taxon>
    </lineage>
</organism>
<keyword evidence="2" id="KW-1185">Reference proteome</keyword>
<feature type="non-terminal residue" evidence="1">
    <location>
        <position position="1"/>
    </location>
</feature>
<dbReference type="EMBL" id="CAJVPT010048800">
    <property type="protein sequence ID" value="CAG8742726.1"/>
    <property type="molecule type" value="Genomic_DNA"/>
</dbReference>
<proteinExistence type="predicted"/>
<feature type="non-terminal residue" evidence="1">
    <location>
        <position position="366"/>
    </location>
</feature>
<reference evidence="1" key="1">
    <citation type="submission" date="2021-06" db="EMBL/GenBank/DDBJ databases">
        <authorList>
            <person name="Kallberg Y."/>
            <person name="Tangrot J."/>
            <person name="Rosling A."/>
        </authorList>
    </citation>
    <scope>NUCLEOTIDE SEQUENCE</scope>
    <source>
        <strain evidence="1">CL356</strain>
    </source>
</reference>
<name>A0ACA9QCH1_9GLOM</name>
<gene>
    <name evidence="1" type="ORF">ACOLOM_LOCUS12261</name>
</gene>
<accession>A0ACA9QCH1</accession>
<evidence type="ECO:0000313" key="1">
    <source>
        <dbReference type="EMBL" id="CAG8742726.1"/>
    </source>
</evidence>
<dbReference type="Proteomes" id="UP000789525">
    <property type="component" value="Unassembled WGS sequence"/>
</dbReference>